<proteinExistence type="predicted"/>
<reference evidence="3" key="1">
    <citation type="journal article" date="2019" name="Int. J. Syst. Evol. Microbiol.">
        <title>The Global Catalogue of Microorganisms (GCM) 10K type strain sequencing project: providing services to taxonomists for standard genome sequencing and annotation.</title>
        <authorList>
            <consortium name="The Broad Institute Genomics Platform"/>
            <consortium name="The Broad Institute Genome Sequencing Center for Infectious Disease"/>
            <person name="Wu L."/>
            <person name="Ma J."/>
        </authorList>
    </citation>
    <scope>NUCLEOTIDE SEQUENCE [LARGE SCALE GENOMIC DNA]</scope>
    <source>
        <strain evidence="3">KACC 12633</strain>
    </source>
</reference>
<sequence length="92" mass="9885">MSPSDTKDAAKARAEERFKKAEKLRSGEAAVMAGERDRVAAQVAKTARLRELRMAKEVAEEALPKVVKKKAVAAKPKAVAKPKVAAKPESDS</sequence>
<evidence type="ECO:0000256" key="1">
    <source>
        <dbReference type="SAM" id="MobiDB-lite"/>
    </source>
</evidence>
<evidence type="ECO:0008006" key="4">
    <source>
        <dbReference type="Google" id="ProtNLM"/>
    </source>
</evidence>
<dbReference type="RefSeq" id="WP_266343416.1">
    <property type="nucleotide sequence ID" value="NZ_JAPKNH010000003.1"/>
</dbReference>
<feature type="region of interest" description="Disordered" evidence="1">
    <location>
        <begin position="1"/>
        <end position="28"/>
    </location>
</feature>
<dbReference type="Proteomes" id="UP001596150">
    <property type="component" value="Unassembled WGS sequence"/>
</dbReference>
<dbReference type="EMBL" id="JBHSML010000013">
    <property type="protein sequence ID" value="MFC5518427.1"/>
    <property type="molecule type" value="Genomic_DNA"/>
</dbReference>
<protein>
    <recommendedName>
        <fullName evidence="4">Transcriptional regulator</fullName>
    </recommendedName>
</protein>
<accession>A0ABW0Q3C4</accession>
<comment type="caution">
    <text evidence="2">The sequence shown here is derived from an EMBL/GenBank/DDBJ whole genome shotgun (WGS) entry which is preliminary data.</text>
</comment>
<feature type="compositionally biased region" description="Basic and acidic residues" evidence="1">
    <location>
        <begin position="1"/>
        <end position="26"/>
    </location>
</feature>
<keyword evidence="3" id="KW-1185">Reference proteome</keyword>
<name>A0ABW0Q3C4_9HYPH</name>
<evidence type="ECO:0000313" key="2">
    <source>
        <dbReference type="EMBL" id="MFC5518427.1"/>
    </source>
</evidence>
<evidence type="ECO:0000313" key="3">
    <source>
        <dbReference type="Proteomes" id="UP001596150"/>
    </source>
</evidence>
<gene>
    <name evidence="2" type="ORF">ACFPP9_21815</name>
</gene>
<organism evidence="2 3">
    <name type="scientific">Kaistia terrae</name>
    <dbReference type="NCBI Taxonomy" id="537017"/>
    <lineage>
        <taxon>Bacteria</taxon>
        <taxon>Pseudomonadati</taxon>
        <taxon>Pseudomonadota</taxon>
        <taxon>Alphaproteobacteria</taxon>
        <taxon>Hyphomicrobiales</taxon>
        <taxon>Kaistiaceae</taxon>
        <taxon>Kaistia</taxon>
    </lineage>
</organism>